<reference evidence="2" key="1">
    <citation type="journal article" date="2015" name="Chem. Biol.">
        <title>Structure, bioactivity, and resistance mechanism of streptomonomicin, an unusual lasso Peptide from an understudied halophilic actinomycete.</title>
        <authorList>
            <person name="Metelev M."/>
            <person name="Tietz J.I."/>
            <person name="Melby J.O."/>
            <person name="Blair P.M."/>
            <person name="Zhu L."/>
            <person name="Livnat I."/>
            <person name="Severinov K."/>
            <person name="Mitchell D.A."/>
        </authorList>
    </citation>
    <scope>NUCLEOTIDE SEQUENCE [LARGE SCALE GENOMIC DNA]</scope>
    <source>
        <strain evidence="2">YIM 90003</strain>
    </source>
</reference>
<dbReference type="EMBL" id="JROO01000010">
    <property type="protein sequence ID" value="KIH99598.1"/>
    <property type="molecule type" value="Genomic_DNA"/>
</dbReference>
<comment type="caution">
    <text evidence="1">The sequence shown here is derived from an EMBL/GenBank/DDBJ whole genome shotgun (WGS) entry which is preliminary data.</text>
</comment>
<name>A0A0C2G8D4_9ACTN</name>
<evidence type="ECO:0000313" key="1">
    <source>
        <dbReference type="EMBL" id="KIH99598.1"/>
    </source>
</evidence>
<accession>A0A0C2G8D4</accession>
<proteinExistence type="predicted"/>
<evidence type="ECO:0000313" key="2">
    <source>
        <dbReference type="Proteomes" id="UP000031675"/>
    </source>
</evidence>
<gene>
    <name evidence="1" type="ORF">LP52_06955</name>
</gene>
<dbReference type="Proteomes" id="UP000031675">
    <property type="component" value="Unassembled WGS sequence"/>
</dbReference>
<dbReference type="AlphaFoldDB" id="A0A0C2G8D4"/>
<organism evidence="1 2">
    <name type="scientific">Streptomonospora alba</name>
    <dbReference type="NCBI Taxonomy" id="183763"/>
    <lineage>
        <taxon>Bacteria</taxon>
        <taxon>Bacillati</taxon>
        <taxon>Actinomycetota</taxon>
        <taxon>Actinomycetes</taxon>
        <taxon>Streptosporangiales</taxon>
        <taxon>Nocardiopsidaceae</taxon>
        <taxon>Streptomonospora</taxon>
    </lineage>
</organism>
<sequence>MTLVEDQEARDLPGAVSEAVKNGEISVQAPQSALSHGQTKVYTVDAEDKDTTFTSVTIPVGGDYSMLSNLTVLFNESGDIVQYGETLISENDAGNFNITSFTDGELVNSNDTDLPYMTDAQLQQDAASGEAMATAGAGSTAACVAAVLGVSGATAYLIVGACTGACTVPGVGTAVCVACIGAYATVGGASITAVASCF</sequence>
<keyword evidence="2" id="KW-1185">Reference proteome</keyword>
<protein>
    <submittedName>
        <fullName evidence="1">Uncharacterized protein</fullName>
    </submittedName>
</protein>